<organism evidence="2 3">
    <name type="scientific">Planobispora takensis</name>
    <dbReference type="NCBI Taxonomy" id="1367882"/>
    <lineage>
        <taxon>Bacteria</taxon>
        <taxon>Bacillati</taxon>
        <taxon>Actinomycetota</taxon>
        <taxon>Actinomycetes</taxon>
        <taxon>Streptosporangiales</taxon>
        <taxon>Streptosporangiaceae</taxon>
        <taxon>Planobispora</taxon>
    </lineage>
</organism>
<dbReference type="SUPFAM" id="SSF52833">
    <property type="entry name" value="Thioredoxin-like"/>
    <property type="match status" value="1"/>
</dbReference>
<dbReference type="Proteomes" id="UP000634476">
    <property type="component" value="Unassembled WGS sequence"/>
</dbReference>
<comment type="caution">
    <text evidence="2">The sequence shown here is derived from an EMBL/GenBank/DDBJ whole genome shotgun (WGS) entry which is preliminary data.</text>
</comment>
<evidence type="ECO:0000256" key="1">
    <source>
        <dbReference type="SAM" id="MobiDB-lite"/>
    </source>
</evidence>
<reference evidence="2" key="1">
    <citation type="submission" date="2021-01" db="EMBL/GenBank/DDBJ databases">
        <title>Whole genome shotgun sequence of Planobispora takensis NBRC 109077.</title>
        <authorList>
            <person name="Komaki H."/>
            <person name="Tamura T."/>
        </authorList>
    </citation>
    <scope>NUCLEOTIDE SEQUENCE</scope>
    <source>
        <strain evidence="2">NBRC 109077</strain>
    </source>
</reference>
<dbReference type="EMBL" id="BOOK01000024">
    <property type="protein sequence ID" value="GII01448.1"/>
    <property type="molecule type" value="Genomic_DNA"/>
</dbReference>
<gene>
    <name evidence="2" type="ORF">Pta02_34560</name>
</gene>
<keyword evidence="3" id="KW-1185">Reference proteome</keyword>
<proteinExistence type="predicted"/>
<dbReference type="AlphaFoldDB" id="A0A8J3WUE8"/>
<accession>A0A8J3WUE8</accession>
<dbReference type="Gene3D" id="3.40.30.10">
    <property type="entry name" value="Glutaredoxin"/>
    <property type="match status" value="1"/>
</dbReference>
<evidence type="ECO:0000313" key="3">
    <source>
        <dbReference type="Proteomes" id="UP000634476"/>
    </source>
</evidence>
<protein>
    <submittedName>
        <fullName evidence="2">Uncharacterized protein</fullName>
    </submittedName>
</protein>
<dbReference type="Pfam" id="PF13743">
    <property type="entry name" value="Thioredoxin_5"/>
    <property type="match status" value="1"/>
</dbReference>
<evidence type="ECO:0000313" key="2">
    <source>
        <dbReference type="EMBL" id="GII01448.1"/>
    </source>
</evidence>
<feature type="region of interest" description="Disordered" evidence="1">
    <location>
        <begin position="1"/>
        <end position="21"/>
    </location>
</feature>
<dbReference type="InterPro" id="IPR036249">
    <property type="entry name" value="Thioredoxin-like_sf"/>
</dbReference>
<name>A0A8J3WUE8_9ACTN</name>
<sequence length="311" mass="32269">MTAPVADTVADTAASSTAGAGTADAGAAVIEVVEYTDPGCVWAWGSEPKLRRLRLALERAGLERAGLERAGLEHAGDLERADGPERSGQERGGGVRWRRVFGVQLDGPAGGRGDAAAVLAGWHDVARHTGAPVPDVLAYAHTTTRPACTAAAAAELQGDDVAGRVLRRLRESFFVHGRPADDPRAVADALRGTPGLDLDRLLADLDSPQVRARLERDWEETRDPLPEVVGLIGEGPAPGAARPDGDRLRYGFPTVVLRGPGGHAVVPGWRRAAEYRAAVERVLPGGWAEPAPLTGEDAGVAQAAGAAGAAS</sequence>